<dbReference type="KEGG" id="sace:GIY23_06335"/>
<name>A0A5Q3Q5U0_9PSEU</name>
<dbReference type="Proteomes" id="UP000371041">
    <property type="component" value="Chromosome"/>
</dbReference>
<keyword evidence="1" id="KW-1133">Transmembrane helix</keyword>
<gene>
    <name evidence="2" type="ORF">GIY23_06335</name>
</gene>
<dbReference type="AlphaFoldDB" id="A0A5Q3Q5U0"/>
<keyword evidence="3" id="KW-1185">Reference proteome</keyword>
<evidence type="ECO:0000256" key="1">
    <source>
        <dbReference type="SAM" id="Phobius"/>
    </source>
</evidence>
<accession>A0A5Q3Q5U0</accession>
<keyword evidence="1" id="KW-0472">Membrane</keyword>
<feature type="transmembrane region" description="Helical" evidence="1">
    <location>
        <begin position="113"/>
        <end position="134"/>
    </location>
</feature>
<organism evidence="2 3">
    <name type="scientific">Allosaccharopolyspora coralli</name>
    <dbReference type="NCBI Taxonomy" id="2665642"/>
    <lineage>
        <taxon>Bacteria</taxon>
        <taxon>Bacillati</taxon>
        <taxon>Actinomycetota</taxon>
        <taxon>Actinomycetes</taxon>
        <taxon>Pseudonocardiales</taxon>
        <taxon>Pseudonocardiaceae</taxon>
        <taxon>Allosaccharopolyspora</taxon>
    </lineage>
</organism>
<reference evidence="3" key="1">
    <citation type="submission" date="2019-11" db="EMBL/GenBank/DDBJ databases">
        <title>The complete genome sequence of Saccharopolyspora sp. E2A.</title>
        <authorList>
            <person name="Zhang G."/>
        </authorList>
    </citation>
    <scope>NUCLEOTIDE SEQUENCE [LARGE SCALE GENOMIC DNA]</scope>
    <source>
        <strain evidence="3">E2A</strain>
    </source>
</reference>
<evidence type="ECO:0000313" key="2">
    <source>
        <dbReference type="EMBL" id="QGK69200.1"/>
    </source>
</evidence>
<feature type="transmembrane region" description="Helical" evidence="1">
    <location>
        <begin position="7"/>
        <end position="24"/>
    </location>
</feature>
<evidence type="ECO:0000313" key="3">
    <source>
        <dbReference type="Proteomes" id="UP000371041"/>
    </source>
</evidence>
<keyword evidence="1" id="KW-0812">Transmembrane</keyword>
<protein>
    <submittedName>
        <fullName evidence="2">Uncharacterized protein</fullName>
    </submittedName>
</protein>
<dbReference type="EMBL" id="CP045929">
    <property type="protein sequence ID" value="QGK69200.1"/>
    <property type="molecule type" value="Genomic_DNA"/>
</dbReference>
<sequence length="140" mass="15647">MSTWPRPVMWALPVALVYATYFNYGYMLGDVSYGGTANGTLVLESCQADWSVFATRSTCVGEVVPDEGEPESFRHEFARFTVDDVGMPIRVTDDRTQSGRGWHTVDEFVPSPLFRVLLLVLPIAALLTFLRALATVRPRE</sequence>
<proteinExistence type="predicted"/>
<dbReference type="RefSeq" id="WP_154075800.1">
    <property type="nucleotide sequence ID" value="NZ_CP045929.1"/>
</dbReference>